<feature type="transmembrane region" description="Helical" evidence="1">
    <location>
        <begin position="12"/>
        <end position="34"/>
    </location>
</feature>
<proteinExistence type="predicted"/>
<evidence type="ECO:0000313" key="2">
    <source>
        <dbReference type="EMBL" id="CAD9601254.1"/>
    </source>
</evidence>
<dbReference type="EMBL" id="HBGZ01014550">
    <property type="protein sequence ID" value="CAD9601254.1"/>
    <property type="molecule type" value="Transcribed_RNA"/>
</dbReference>
<sequence length="359" mass="40243">MIPLPTFEQLSTVPSMATTALLFAIFWTVSLPLAEKKIALKLTDAAWWPGAVSPTKSMMYNFGYPKEPTKRFPDGVTESLARDFYSGTISICVAHALCATPMVPVLIRGWEDSSDFIKVSFVLGTLADLGFDIYDAVQLSIRAFAKNHSKPIPIEFWVILVCMHHTTALLLVMPLNLHYVHRFEYHQTAVSLLYAASACYLAGAYKFTLNVYDKRKDFVLYKIIVLFQLAVLLYTRIYLWFPAAFGLRAHMKEQNDTTFFYGATVMVTIFSIFNLVLIVDGLGAAAKWLPRKFPKSKEEKGETAALVRRTSATGIVAPALQMLRAYEAKRKFRAGVKLVIATNRLSSHASSISNNKKED</sequence>
<feature type="transmembrane region" description="Helical" evidence="1">
    <location>
        <begin position="189"/>
        <end position="207"/>
    </location>
</feature>
<feature type="transmembrane region" description="Helical" evidence="1">
    <location>
        <begin position="219"/>
        <end position="239"/>
    </location>
</feature>
<keyword evidence="1" id="KW-1133">Transmembrane helix</keyword>
<keyword evidence="1" id="KW-0472">Membrane</keyword>
<dbReference type="AlphaFoldDB" id="A0A6V0VF99"/>
<evidence type="ECO:0008006" key="3">
    <source>
        <dbReference type="Google" id="ProtNLM"/>
    </source>
</evidence>
<feature type="transmembrane region" description="Helical" evidence="1">
    <location>
        <begin position="259"/>
        <end position="286"/>
    </location>
</feature>
<keyword evidence="1" id="KW-0812">Transmembrane</keyword>
<organism evidence="2">
    <name type="scientific">Skeletonema marinoi</name>
    <dbReference type="NCBI Taxonomy" id="267567"/>
    <lineage>
        <taxon>Eukaryota</taxon>
        <taxon>Sar</taxon>
        <taxon>Stramenopiles</taxon>
        <taxon>Ochrophyta</taxon>
        <taxon>Bacillariophyta</taxon>
        <taxon>Coscinodiscophyceae</taxon>
        <taxon>Thalassiosirophycidae</taxon>
        <taxon>Thalassiosirales</taxon>
        <taxon>Skeletonemataceae</taxon>
        <taxon>Skeletonema</taxon>
        <taxon>Skeletonema marinoi-dohrnii complex</taxon>
    </lineage>
</organism>
<name>A0A6V0VF99_9STRA</name>
<evidence type="ECO:0000256" key="1">
    <source>
        <dbReference type="SAM" id="Phobius"/>
    </source>
</evidence>
<gene>
    <name evidence="2" type="ORF">SMAR0320_LOCUS10415</name>
</gene>
<feature type="transmembrane region" description="Helical" evidence="1">
    <location>
        <begin position="156"/>
        <end position="177"/>
    </location>
</feature>
<accession>A0A6V0VF99</accession>
<reference evidence="2" key="1">
    <citation type="submission" date="2021-01" db="EMBL/GenBank/DDBJ databases">
        <authorList>
            <person name="Corre E."/>
            <person name="Pelletier E."/>
            <person name="Niang G."/>
            <person name="Scheremetjew M."/>
            <person name="Finn R."/>
            <person name="Kale V."/>
            <person name="Holt S."/>
            <person name="Cochrane G."/>
            <person name="Meng A."/>
            <person name="Brown T."/>
            <person name="Cohen L."/>
        </authorList>
    </citation>
    <scope>NUCLEOTIDE SEQUENCE</scope>
    <source>
        <strain evidence="2">SM1012Den-03</strain>
    </source>
</reference>
<protein>
    <recommendedName>
        <fullName evidence="3">TLC domain-containing protein</fullName>
    </recommendedName>
</protein>